<evidence type="ECO:0000256" key="1">
    <source>
        <dbReference type="SAM" id="Phobius"/>
    </source>
</evidence>
<feature type="transmembrane region" description="Helical" evidence="1">
    <location>
        <begin position="193"/>
        <end position="214"/>
    </location>
</feature>
<dbReference type="Proteomes" id="UP000289260">
    <property type="component" value="Chromosome"/>
</dbReference>
<keyword evidence="1" id="KW-1133">Transmembrane helix</keyword>
<dbReference type="KEGG" id="ltr:EVS81_11690"/>
<dbReference type="Pfam" id="PF20176">
    <property type="entry name" value="DUF6541"/>
    <property type="match status" value="1"/>
</dbReference>
<keyword evidence="3" id="KW-1185">Reference proteome</keyword>
<evidence type="ECO:0000313" key="3">
    <source>
        <dbReference type="Proteomes" id="UP000289260"/>
    </source>
</evidence>
<feature type="transmembrane region" description="Helical" evidence="1">
    <location>
        <begin position="249"/>
        <end position="269"/>
    </location>
</feature>
<keyword evidence="1" id="KW-0812">Transmembrane</keyword>
<evidence type="ECO:0000313" key="2">
    <source>
        <dbReference type="EMBL" id="QBE49416.1"/>
    </source>
</evidence>
<evidence type="ECO:0008006" key="4">
    <source>
        <dbReference type="Google" id="ProtNLM"/>
    </source>
</evidence>
<feature type="transmembrane region" description="Helical" evidence="1">
    <location>
        <begin position="221"/>
        <end position="243"/>
    </location>
</feature>
<dbReference type="OrthoDB" id="3169698at2"/>
<feature type="transmembrane region" description="Helical" evidence="1">
    <location>
        <begin position="393"/>
        <end position="410"/>
    </location>
</feature>
<keyword evidence="1" id="KW-0472">Membrane</keyword>
<dbReference type="EMBL" id="CP035806">
    <property type="protein sequence ID" value="QBE49416.1"/>
    <property type="molecule type" value="Genomic_DNA"/>
</dbReference>
<organism evidence="2 3">
    <name type="scientific">Leucobacter triazinivorans</name>
    <dbReference type="NCBI Taxonomy" id="1784719"/>
    <lineage>
        <taxon>Bacteria</taxon>
        <taxon>Bacillati</taxon>
        <taxon>Actinomycetota</taxon>
        <taxon>Actinomycetes</taxon>
        <taxon>Micrococcales</taxon>
        <taxon>Microbacteriaceae</taxon>
        <taxon>Leucobacter</taxon>
    </lineage>
</organism>
<feature type="transmembrane region" description="Helical" evidence="1">
    <location>
        <begin position="301"/>
        <end position="320"/>
    </location>
</feature>
<feature type="transmembrane region" description="Helical" evidence="1">
    <location>
        <begin position="499"/>
        <end position="520"/>
    </location>
</feature>
<dbReference type="RefSeq" id="WP_130110543.1">
    <property type="nucleotide sequence ID" value="NZ_CP035806.1"/>
</dbReference>
<dbReference type="InterPro" id="IPR046671">
    <property type="entry name" value="DUF6541"/>
</dbReference>
<feature type="transmembrane region" description="Helical" evidence="1">
    <location>
        <begin position="276"/>
        <end position="295"/>
    </location>
</feature>
<sequence>MMQWLALLLPVLAAVGLLALLGAPIALALGLRGFSTAIVSIPAAFAVLALSALAAPFIGVAWTALVPIVLSALLAGVLRLLRPALGVTRTRPSSPTARAHRLWVPIGAAAIGGSALAATLVMSLKAPDAVSQTYDANFHLNAVQQILQSGTASPLDMDLSSPGQAVFYPTLWHGLTALVAQITGTTIPLATNAVLFTVCAVVWTIGMVAFGRAIAGPSRSVTLSAGVLGVALPSFPLALAGYGVLYPNLLSIALLPYVLVGFMQVAGLGQARRSEVTTPGVAWLLFLGALGAATLAHPNAIHILLLWLIGPIVALVVRVVRERPFQNWDGQLRRQRASRPVRLAVAVLAPSALIVAVMVAWRIGRTSDNPWDGKHTVLGSTLDALGMSPHLEGHVWPATVVLLIGLLIAWRRPRLRWLVLSAAVMLGVYVIADGFPAAAWRTAILSPWYSDPWRLAALAWVGAFPLLVLGVRAAWAVLRAGIVRWGALSQRPRRFFRACSLLALVFLLASTQGAGAFAGVQFVSTKYASGPDAPLLSDDERALIERLPEHLPEDAVIINNPWNGGALAYALTGIPVLVPHTGGNYDPRISVLTEQLGEGTPEACAITHELGAEYVLDFGSVYVFENTPRAIPFLGITDLEDSPVVTEVDREGDAVLYRVTGCATG</sequence>
<feature type="transmembrane region" description="Helical" evidence="1">
    <location>
        <begin position="417"/>
        <end position="437"/>
    </location>
</feature>
<feature type="transmembrane region" description="Helical" evidence="1">
    <location>
        <begin position="341"/>
        <end position="363"/>
    </location>
</feature>
<proteinExistence type="predicted"/>
<reference evidence="2 3" key="1">
    <citation type="submission" date="2019-02" db="EMBL/GenBank/DDBJ databases">
        <authorList>
            <person name="Sun L."/>
            <person name="Pan D."/>
            <person name="Wu X."/>
        </authorList>
    </citation>
    <scope>NUCLEOTIDE SEQUENCE [LARGE SCALE GENOMIC DNA]</scope>
    <source>
        <strain evidence="2 3">JW-1</strain>
    </source>
</reference>
<gene>
    <name evidence="2" type="ORF">EVS81_11690</name>
</gene>
<name>A0A4P6KG61_9MICO</name>
<dbReference type="AlphaFoldDB" id="A0A4P6KG61"/>
<feature type="transmembrane region" description="Helical" evidence="1">
    <location>
        <begin position="457"/>
        <end position="478"/>
    </location>
</feature>
<accession>A0A4P6KG61</accession>
<feature type="transmembrane region" description="Helical" evidence="1">
    <location>
        <begin position="52"/>
        <end position="81"/>
    </location>
</feature>
<feature type="transmembrane region" description="Helical" evidence="1">
    <location>
        <begin position="102"/>
        <end position="124"/>
    </location>
</feature>
<protein>
    <recommendedName>
        <fullName evidence="4">Glycosyltransferase RgtA/B/C/D-like domain-containing protein</fullName>
    </recommendedName>
</protein>